<dbReference type="AlphaFoldDB" id="A0A1B1QMT8"/>
<name>A0A1B1QMT8_9ZZZZ</name>
<keyword evidence="2" id="KW-0732">Signal</keyword>
<dbReference type="SMART" id="SM00606">
    <property type="entry name" value="CBD_IV"/>
    <property type="match status" value="2"/>
</dbReference>
<dbReference type="CDD" id="cd04079">
    <property type="entry name" value="CBM6_agarase-like"/>
    <property type="match status" value="2"/>
</dbReference>
<dbReference type="InterPro" id="IPR008979">
    <property type="entry name" value="Galactose-bd-like_sf"/>
</dbReference>
<dbReference type="InterPro" id="IPR016287">
    <property type="entry name" value="Beta_agarase"/>
</dbReference>
<evidence type="ECO:0000259" key="5">
    <source>
        <dbReference type="PROSITE" id="PS51175"/>
    </source>
</evidence>
<sequence>VYPPSIPYRKLGTPARQRLKVTPNLQSKRVINGISIKKTHLHPHSGCHCKQLTLGSDGQIKIIPSKNRRSWSLVMKLSYCAIAALACTSHLYAADWDGIPVPADPGAGNTWELQSLSDDFNYTAPAVGKSSTFFERWSEGFINPWLGPDLTEFYAPNSSVEGGNLVIKASRKPGTNKIYTGAIHSKESLTYPLYMEARVKITNLTLANAFWLLSADSTQEIDTLEAYGSDRPSEAWFDQRIHLSHHVFIRDPFQDYQPKDAGSWYATEDGSSWRDNFVRVGTYWKDPWTLEYYVNGKLARITSGVAMIDPNGYTGGTGLNKPMQAIFDAEHQGWRDLQGTTPPTDAELADPARNRFLIDWVRFYKPVPDTGGGTGDAVIKEMGSFSATGKNGTAVSGDSVVGFNPNGDNINYNTLGDWGDYVVTFPESGNYQVELVVASPESSGLGADISVDGSYVGTVAISSTGGWEQYNNFPLTSPFYIATPGDHTIRVQSSGGSAWQWNGDEIRFTKVEDGGSQPPGSGSIINVEAESFDAVGGTFADGQPQAISVYSINGATAINYVNKGDFADYSIAVAQAGTYDITYYIGTGVAGGQVDFLLFEGGSWVNKTQKAVPNVGWDNFQSLAGGSVYLSAGTHQLRLYGGGTNDWQWNLDRLVLTAN</sequence>
<organism evidence="7">
    <name type="scientific">uncultured microorganism</name>
    <dbReference type="NCBI Taxonomy" id="358574"/>
    <lineage>
        <taxon>unclassified sequences</taxon>
        <taxon>environmental samples</taxon>
    </lineage>
</organism>
<dbReference type="InterPro" id="IPR005084">
    <property type="entry name" value="CBM6"/>
</dbReference>
<feature type="non-terminal residue" evidence="7">
    <location>
        <position position="1"/>
    </location>
</feature>
<dbReference type="Gene3D" id="2.60.120.200">
    <property type="match status" value="1"/>
</dbReference>
<feature type="domain" description="CBM6" evidence="5">
    <location>
        <begin position="378"/>
        <end position="509"/>
    </location>
</feature>
<dbReference type="CDD" id="cd02178">
    <property type="entry name" value="GH16_beta_agarase"/>
    <property type="match status" value="1"/>
</dbReference>
<dbReference type="InterPro" id="IPR006584">
    <property type="entry name" value="Cellulose-bd_IV"/>
</dbReference>
<comment type="similarity">
    <text evidence="1">Belongs to the glycosyl hydrolase 16 family.</text>
</comment>
<dbReference type="EC" id="3.2.1.18" evidence="7"/>
<dbReference type="SUPFAM" id="SSF49899">
    <property type="entry name" value="Concanavalin A-like lectins/glucanases"/>
    <property type="match status" value="1"/>
</dbReference>
<feature type="domain" description="CBM6" evidence="5">
    <location>
        <begin position="525"/>
        <end position="657"/>
    </location>
</feature>
<dbReference type="SMR" id="A0A1B1QMT8"/>
<keyword evidence="3 7" id="KW-0378">Hydrolase</keyword>
<dbReference type="GO" id="GO:0004308">
    <property type="term" value="F:exo-alpha-sialidase activity"/>
    <property type="evidence" value="ECO:0007669"/>
    <property type="project" value="UniProtKB-EC"/>
</dbReference>
<evidence type="ECO:0000256" key="3">
    <source>
        <dbReference type="ARBA" id="ARBA00022801"/>
    </source>
</evidence>
<evidence type="ECO:0000313" key="7">
    <source>
        <dbReference type="EMBL" id="ANT83229.1"/>
    </source>
</evidence>
<reference evidence="7" key="1">
    <citation type="submission" date="2016-06" db="EMBL/GenBank/DDBJ databases">
        <authorList>
            <person name="Kjaerup R.B."/>
            <person name="Dalgaard T.S."/>
            <person name="Juul-Madsen H.R."/>
        </authorList>
    </citation>
    <scope>NUCLEOTIDE SEQUENCE</scope>
</reference>
<feature type="domain" description="GH16" evidence="6">
    <location>
        <begin position="94"/>
        <end position="369"/>
    </location>
</feature>
<evidence type="ECO:0000259" key="6">
    <source>
        <dbReference type="PROSITE" id="PS51762"/>
    </source>
</evidence>
<dbReference type="Pfam" id="PF03422">
    <property type="entry name" value="CBM_6"/>
    <property type="match status" value="2"/>
</dbReference>
<proteinExistence type="inferred from homology"/>
<dbReference type="GO" id="GO:0030246">
    <property type="term" value="F:carbohydrate binding"/>
    <property type="evidence" value="ECO:0007669"/>
    <property type="project" value="InterPro"/>
</dbReference>
<evidence type="ECO:0000256" key="1">
    <source>
        <dbReference type="ARBA" id="ARBA00006865"/>
    </source>
</evidence>
<evidence type="ECO:0000256" key="4">
    <source>
        <dbReference type="ARBA" id="ARBA00023295"/>
    </source>
</evidence>
<dbReference type="EMBL" id="KX388156">
    <property type="protein sequence ID" value="ANT83229.1"/>
    <property type="molecule type" value="Genomic_DNA"/>
</dbReference>
<dbReference type="InterPro" id="IPR000757">
    <property type="entry name" value="Beta-glucanase-like"/>
</dbReference>
<keyword evidence="4 7" id="KW-0326">Glycosidase</keyword>
<evidence type="ECO:0000256" key="2">
    <source>
        <dbReference type="ARBA" id="ARBA00022729"/>
    </source>
</evidence>
<accession>A0A1B1QMT8</accession>
<dbReference type="PROSITE" id="PS51762">
    <property type="entry name" value="GH16_2"/>
    <property type="match status" value="1"/>
</dbReference>
<protein>
    <submittedName>
        <fullName evidence="7">Beta-agarase</fullName>
        <ecNumber evidence="7">3.2.1.18</ecNumber>
    </submittedName>
</protein>
<dbReference type="Gene3D" id="2.60.120.260">
    <property type="entry name" value="Galactose-binding domain-like"/>
    <property type="match status" value="2"/>
</dbReference>
<dbReference type="SUPFAM" id="SSF49785">
    <property type="entry name" value="Galactose-binding domain-like"/>
    <property type="match status" value="2"/>
</dbReference>
<dbReference type="GO" id="GO:0033916">
    <property type="term" value="F:beta-agarase activity"/>
    <property type="evidence" value="ECO:0007669"/>
    <property type="project" value="InterPro"/>
</dbReference>
<dbReference type="InterPro" id="IPR013320">
    <property type="entry name" value="ConA-like_dom_sf"/>
</dbReference>
<dbReference type="GO" id="GO:0005975">
    <property type="term" value="P:carbohydrate metabolic process"/>
    <property type="evidence" value="ECO:0007669"/>
    <property type="project" value="InterPro"/>
</dbReference>
<dbReference type="PROSITE" id="PS51175">
    <property type="entry name" value="CBM6"/>
    <property type="match status" value="2"/>
</dbReference>